<feature type="domain" description="Flavodoxin-like" evidence="7">
    <location>
        <begin position="3"/>
        <end position="143"/>
    </location>
</feature>
<comment type="similarity">
    <text evidence="2">Belongs to the flavodoxin family.</text>
</comment>
<dbReference type="AlphaFoldDB" id="A0A060HM04"/>
<evidence type="ECO:0000256" key="1">
    <source>
        <dbReference type="ARBA" id="ARBA00001917"/>
    </source>
</evidence>
<dbReference type="Proteomes" id="UP000027093">
    <property type="component" value="Chromosome"/>
</dbReference>
<dbReference type="InterPro" id="IPR029039">
    <property type="entry name" value="Flavoprotein-like_sf"/>
</dbReference>
<name>A0A060HM04_9ARCH</name>
<dbReference type="InterPro" id="IPR001226">
    <property type="entry name" value="Flavodoxin_CS"/>
</dbReference>
<reference evidence="8 9" key="1">
    <citation type="journal article" date="2014" name="Int. J. Syst. Evol. Microbiol.">
        <title>Nitrososphaera viennensis gen. nov., sp. nov., an aerobic and mesophilic, ammonia-oxidizing archaeon from soil and a member of the archaeal phylum Thaumarchaeota.</title>
        <authorList>
            <person name="Stieglmeier M."/>
            <person name="Klingl A."/>
            <person name="Alves R.J."/>
            <person name="Rittmann S.K."/>
            <person name="Melcher M."/>
            <person name="Leisch N."/>
            <person name="Schleper C."/>
        </authorList>
    </citation>
    <scope>NUCLEOTIDE SEQUENCE [LARGE SCALE GENOMIC DNA]</scope>
    <source>
        <strain evidence="8">EN76</strain>
    </source>
</reference>
<dbReference type="GO" id="GO:0010181">
    <property type="term" value="F:FMN binding"/>
    <property type="evidence" value="ECO:0007669"/>
    <property type="project" value="InterPro"/>
</dbReference>
<dbReference type="InterPro" id="IPR008254">
    <property type="entry name" value="Flavodoxin/NO_synth"/>
</dbReference>
<evidence type="ECO:0000259" key="7">
    <source>
        <dbReference type="PROSITE" id="PS50902"/>
    </source>
</evidence>
<organism evidence="8 9">
    <name type="scientific">Nitrososphaera viennensis EN76</name>
    <dbReference type="NCBI Taxonomy" id="926571"/>
    <lineage>
        <taxon>Archaea</taxon>
        <taxon>Nitrososphaerota</taxon>
        <taxon>Nitrososphaeria</taxon>
        <taxon>Nitrososphaerales</taxon>
        <taxon>Nitrososphaeraceae</taxon>
        <taxon>Nitrososphaera</taxon>
    </lineage>
</organism>
<evidence type="ECO:0000313" key="9">
    <source>
        <dbReference type="Proteomes" id="UP000027093"/>
    </source>
</evidence>
<dbReference type="PROSITE" id="PS50902">
    <property type="entry name" value="FLAVODOXIN_LIKE"/>
    <property type="match status" value="1"/>
</dbReference>
<protein>
    <recommendedName>
        <fullName evidence="7">Flavodoxin-like domain-containing protein</fullName>
    </recommendedName>
</protein>
<dbReference type="GO" id="GO:0009055">
    <property type="term" value="F:electron transfer activity"/>
    <property type="evidence" value="ECO:0007669"/>
    <property type="project" value="InterPro"/>
</dbReference>
<evidence type="ECO:0000256" key="3">
    <source>
        <dbReference type="ARBA" id="ARBA00022448"/>
    </source>
</evidence>
<keyword evidence="4" id="KW-0285">Flavoprotein</keyword>
<evidence type="ECO:0000256" key="4">
    <source>
        <dbReference type="ARBA" id="ARBA00022630"/>
    </source>
</evidence>
<comment type="cofactor">
    <cofactor evidence="1">
        <name>FMN</name>
        <dbReference type="ChEBI" id="CHEBI:58210"/>
    </cofactor>
</comment>
<dbReference type="KEGG" id="nvn:NVIE_004180"/>
<evidence type="ECO:0000313" key="8">
    <source>
        <dbReference type="EMBL" id="AIC14611.1"/>
    </source>
</evidence>
<dbReference type="HOGENOM" id="CLU_1544249_0_0_2"/>
<dbReference type="EMBL" id="CP007536">
    <property type="protein sequence ID" value="AIC14611.1"/>
    <property type="molecule type" value="Genomic_DNA"/>
</dbReference>
<keyword evidence="9" id="KW-1185">Reference proteome</keyword>
<keyword evidence="3" id="KW-0813">Transport</keyword>
<dbReference type="SUPFAM" id="SSF52218">
    <property type="entry name" value="Flavoproteins"/>
    <property type="match status" value="1"/>
</dbReference>
<dbReference type="OrthoDB" id="380767at2157"/>
<dbReference type="PANTHER" id="PTHR42809:SF1">
    <property type="entry name" value="FLAVODOXIN 1"/>
    <property type="match status" value="1"/>
</dbReference>
<evidence type="ECO:0000256" key="2">
    <source>
        <dbReference type="ARBA" id="ARBA00005267"/>
    </source>
</evidence>
<dbReference type="GeneID" id="74945677"/>
<dbReference type="RefSeq" id="WP_075053787.1">
    <property type="nucleotide sequence ID" value="NZ_CP007536.1"/>
</dbReference>
<keyword evidence="5" id="KW-0288">FMN</keyword>
<keyword evidence="6" id="KW-0249">Electron transport</keyword>
<dbReference type="PROSITE" id="PS00201">
    <property type="entry name" value="FLAVODOXIN"/>
    <property type="match status" value="1"/>
</dbReference>
<dbReference type="PANTHER" id="PTHR42809">
    <property type="entry name" value="FLAVODOXIN 2"/>
    <property type="match status" value="1"/>
</dbReference>
<sequence length="173" mass="19046">MKAIVLFDTLFGNTEKIAHSVTKGLQKAGVEAECVNIRAANVEKLHEYDLLALGAPTQYFTASKSMKDFLDRMVELDLKGRCSFAFDTKLDSFMAGSGAKFIEKRLRESGLDIIRKRGSALVIGQKQKEAKKDTLSNATGKVVLKEGMENQFEAIGEELGELLQTSKRKVVGV</sequence>
<dbReference type="Gene3D" id="3.40.50.360">
    <property type="match status" value="1"/>
</dbReference>
<evidence type="ECO:0000256" key="6">
    <source>
        <dbReference type="ARBA" id="ARBA00022982"/>
    </source>
</evidence>
<dbReference type="InterPro" id="IPR050619">
    <property type="entry name" value="Flavodoxin"/>
</dbReference>
<proteinExistence type="inferred from homology"/>
<evidence type="ECO:0000256" key="5">
    <source>
        <dbReference type="ARBA" id="ARBA00022643"/>
    </source>
</evidence>
<dbReference type="Pfam" id="PF00258">
    <property type="entry name" value="Flavodoxin_1"/>
    <property type="match status" value="1"/>
</dbReference>
<accession>A0A060HM04</accession>
<dbReference type="STRING" id="926571.NVIE_004180"/>
<gene>
    <name evidence="8" type="ORF">NVIE_004180</name>
</gene>